<keyword evidence="5" id="KW-0067">ATP-binding</keyword>
<dbReference type="GO" id="GO:0003724">
    <property type="term" value="F:RNA helicase activity"/>
    <property type="evidence" value="ECO:0007669"/>
    <property type="project" value="UniProtKB-EC"/>
</dbReference>
<feature type="region of interest" description="Disordered" evidence="6">
    <location>
        <begin position="65"/>
        <end position="107"/>
    </location>
</feature>
<feature type="compositionally biased region" description="Basic residues" evidence="6">
    <location>
        <begin position="74"/>
        <end position="87"/>
    </location>
</feature>
<dbReference type="InterPro" id="IPR014001">
    <property type="entry name" value="Helicase_ATP-bd"/>
</dbReference>
<name>A0A7S2EH88_9STRA</name>
<dbReference type="PANTHER" id="PTHR47963">
    <property type="entry name" value="DEAD-BOX ATP-DEPENDENT RNA HELICASE 47, MITOCHONDRIAL"/>
    <property type="match status" value="1"/>
</dbReference>
<dbReference type="GO" id="GO:0016787">
    <property type="term" value="F:hydrolase activity"/>
    <property type="evidence" value="ECO:0007669"/>
    <property type="project" value="UniProtKB-KW"/>
</dbReference>
<evidence type="ECO:0000256" key="2">
    <source>
        <dbReference type="ARBA" id="ARBA00022741"/>
    </source>
</evidence>
<evidence type="ECO:0000259" key="8">
    <source>
        <dbReference type="PROSITE" id="PS51194"/>
    </source>
</evidence>
<dbReference type="InterPro" id="IPR027417">
    <property type="entry name" value="P-loop_NTPase"/>
</dbReference>
<evidence type="ECO:0000313" key="9">
    <source>
        <dbReference type="EMBL" id="CAD9335300.1"/>
    </source>
</evidence>
<dbReference type="EMBL" id="HBGN01021491">
    <property type="protein sequence ID" value="CAD9335300.1"/>
    <property type="molecule type" value="Transcribed_RNA"/>
</dbReference>
<evidence type="ECO:0000256" key="4">
    <source>
        <dbReference type="ARBA" id="ARBA00022806"/>
    </source>
</evidence>
<dbReference type="Gene3D" id="3.40.50.300">
    <property type="entry name" value="P-loop containing nucleotide triphosphate hydrolases"/>
    <property type="match status" value="2"/>
</dbReference>
<dbReference type="InterPro" id="IPR001650">
    <property type="entry name" value="Helicase_C-like"/>
</dbReference>
<evidence type="ECO:0000259" key="7">
    <source>
        <dbReference type="PROSITE" id="PS51192"/>
    </source>
</evidence>
<reference evidence="9" key="1">
    <citation type="submission" date="2021-01" db="EMBL/GenBank/DDBJ databases">
        <authorList>
            <person name="Corre E."/>
            <person name="Pelletier E."/>
            <person name="Niang G."/>
            <person name="Scheremetjew M."/>
            <person name="Finn R."/>
            <person name="Kale V."/>
            <person name="Holt S."/>
            <person name="Cochrane G."/>
            <person name="Meng A."/>
            <person name="Brown T."/>
            <person name="Cohen L."/>
        </authorList>
    </citation>
    <scope>NUCLEOTIDE SEQUENCE</scope>
    <source>
        <strain evidence="9">Pop2</strain>
    </source>
</reference>
<dbReference type="PANTHER" id="PTHR47963:SF8">
    <property type="entry name" value="ATP-DEPENDENT RNA HELICASE DEAD"/>
    <property type="match status" value="1"/>
</dbReference>
<evidence type="ECO:0000256" key="3">
    <source>
        <dbReference type="ARBA" id="ARBA00022801"/>
    </source>
</evidence>
<organism evidence="9">
    <name type="scientific">Ditylum brightwellii</name>
    <dbReference type="NCBI Taxonomy" id="49249"/>
    <lineage>
        <taxon>Eukaryota</taxon>
        <taxon>Sar</taxon>
        <taxon>Stramenopiles</taxon>
        <taxon>Ochrophyta</taxon>
        <taxon>Bacillariophyta</taxon>
        <taxon>Mediophyceae</taxon>
        <taxon>Lithodesmiophycidae</taxon>
        <taxon>Lithodesmiales</taxon>
        <taxon>Lithodesmiaceae</taxon>
        <taxon>Ditylum</taxon>
    </lineage>
</organism>
<dbReference type="GO" id="GO:0003723">
    <property type="term" value="F:RNA binding"/>
    <property type="evidence" value="ECO:0007669"/>
    <property type="project" value="TreeGrafter"/>
</dbReference>
<feature type="compositionally biased region" description="Low complexity" evidence="6">
    <location>
        <begin position="317"/>
        <end position="326"/>
    </location>
</feature>
<dbReference type="EC" id="3.6.4.13" evidence="1"/>
<dbReference type="SMART" id="SM00487">
    <property type="entry name" value="DEXDc"/>
    <property type="match status" value="1"/>
</dbReference>
<evidence type="ECO:0000256" key="6">
    <source>
        <dbReference type="SAM" id="MobiDB-lite"/>
    </source>
</evidence>
<dbReference type="InterPro" id="IPR011545">
    <property type="entry name" value="DEAD/DEAH_box_helicase_dom"/>
</dbReference>
<feature type="domain" description="Helicase C-terminal" evidence="8">
    <location>
        <begin position="689"/>
        <end position="841"/>
    </location>
</feature>
<dbReference type="GO" id="GO:0005524">
    <property type="term" value="F:ATP binding"/>
    <property type="evidence" value="ECO:0007669"/>
    <property type="project" value="UniProtKB-KW"/>
</dbReference>
<dbReference type="InterPro" id="IPR044742">
    <property type="entry name" value="DEAD/DEAH_RhlB"/>
</dbReference>
<gene>
    <name evidence="9" type="ORF">DBRI1063_LOCUS13717</name>
</gene>
<dbReference type="AlphaFoldDB" id="A0A7S2EH88"/>
<feature type="domain" description="Helicase ATP-binding" evidence="7">
    <location>
        <begin position="459"/>
        <end position="647"/>
    </location>
</feature>
<protein>
    <recommendedName>
        <fullName evidence="1">RNA helicase</fullName>
        <ecNumber evidence="1">3.6.4.13</ecNumber>
    </recommendedName>
</protein>
<dbReference type="Pfam" id="PF00270">
    <property type="entry name" value="DEAD"/>
    <property type="match status" value="1"/>
</dbReference>
<keyword evidence="3" id="KW-0378">Hydrolase</keyword>
<feature type="compositionally biased region" description="Low complexity" evidence="6">
    <location>
        <begin position="232"/>
        <end position="248"/>
    </location>
</feature>
<feature type="compositionally biased region" description="Basic residues" evidence="6">
    <location>
        <begin position="191"/>
        <end position="201"/>
    </location>
</feature>
<dbReference type="SMART" id="SM00490">
    <property type="entry name" value="HELICc"/>
    <property type="match status" value="1"/>
</dbReference>
<feature type="region of interest" description="Disordered" evidence="6">
    <location>
        <begin position="142"/>
        <end position="373"/>
    </location>
</feature>
<keyword evidence="2" id="KW-0547">Nucleotide-binding</keyword>
<accession>A0A7S2EH88</accession>
<dbReference type="CDD" id="cd00268">
    <property type="entry name" value="DEADc"/>
    <property type="match status" value="1"/>
</dbReference>
<dbReference type="PROSITE" id="PS51192">
    <property type="entry name" value="HELICASE_ATP_BIND_1"/>
    <property type="match status" value="1"/>
</dbReference>
<feature type="compositionally biased region" description="Acidic residues" evidence="6">
    <location>
        <begin position="267"/>
        <end position="301"/>
    </location>
</feature>
<dbReference type="Pfam" id="PF00271">
    <property type="entry name" value="Helicase_C"/>
    <property type="match status" value="1"/>
</dbReference>
<feature type="compositionally biased region" description="Basic and acidic residues" evidence="6">
    <location>
        <begin position="341"/>
        <end position="360"/>
    </location>
</feature>
<sequence>MKQSKQENSCCQKPKDRFILKQQQSMKMMVQTTCLILLSTCCISVSGFTSSSSFVQTRKVIQYHSPLYANPPPRKNKKKKQQSQKRRFVQDQIHPSFQGDEEEKGSEMLLQTSKSIEELEFIMSKRWGTKLERWTINDLDEYEETDDDDGGGRSSDVEKKKEKKRKFRGKAVIDPWMKEEQEEQEQVSQKKEKKQPAKKKGIMFDDTSSASQDYMLNRVRQNQNRLQKSSRDQNSSSSSSAKKGQQPQVVIKEEQAEMEIDFRTFYNDDDDDDDDLYYDEDDEGYDYVEDDDDEEDDDDFFGNDIISPKPVGGQGRKSGSISSSGGFFLDSPSSQPPPSSRQEKNQQQEDKKKQQQEKKERRAKTPLKKTMLDNNGNEMYLTCEQAELHLQSHLDNNSLETDDDDETTTTTTKEATTTWKELKITNPTLLANLQSMSCSTPLAVQIQSCQALLNPIDDDSTTTEQQDVLISTHTGSGKTLSFLVPLVQNILSSNNSNNNNVKIIVMTPGRELASQITSVARELLQGTGLTAALMIGGTPYHRNLDVLRKKKPDIVVGTPGRIAELVLGRMNGADRTGKLKTSFLQSIILDECDALLDYEPHSEPTLAVLEEVKRRQKHRLRTVLCSATALDLFEKTTTKKSSRSSILQKDDFLHVTGKEDDPLLATTTTTSVSRTVLHGSVHVSHRRFALDTLRRVLHTEPMPRQALIFVENARKVGIVVDKLADMGIVAAPLFGGTKSDKNDRAEVARALRDGYVGIVVSTEMAARGIDAPLLTHVINLDLPTDASHYAHRSGRCGRGGRPGVVVNFTSGNGGEKSVPKRFAEELGIDMYSVEARGGKLRILED</sequence>
<dbReference type="SUPFAM" id="SSF52540">
    <property type="entry name" value="P-loop containing nucleoside triphosphate hydrolases"/>
    <property type="match status" value="1"/>
</dbReference>
<feature type="compositionally biased region" description="Polar residues" evidence="6">
    <location>
        <begin position="206"/>
        <end position="226"/>
    </location>
</feature>
<evidence type="ECO:0000256" key="5">
    <source>
        <dbReference type="ARBA" id="ARBA00022840"/>
    </source>
</evidence>
<proteinExistence type="predicted"/>
<keyword evidence="4" id="KW-0347">Helicase</keyword>
<dbReference type="InterPro" id="IPR050547">
    <property type="entry name" value="DEAD_box_RNA_helicases"/>
</dbReference>
<evidence type="ECO:0000256" key="1">
    <source>
        <dbReference type="ARBA" id="ARBA00012552"/>
    </source>
</evidence>
<dbReference type="PROSITE" id="PS51194">
    <property type="entry name" value="HELICASE_CTER"/>
    <property type="match status" value="1"/>
</dbReference>